<feature type="domain" description="DUF4350" evidence="3">
    <location>
        <begin position="48"/>
        <end position="328"/>
    </location>
</feature>
<keyword evidence="2" id="KW-0812">Transmembrane</keyword>
<dbReference type="KEGG" id="maga:Mag101_16715"/>
<proteinExistence type="predicted"/>
<keyword evidence="5" id="KW-1185">Reference proteome</keyword>
<dbReference type="InterPro" id="IPR025646">
    <property type="entry name" value="DUF4350"/>
</dbReference>
<keyword evidence="2" id="KW-0472">Membrane</keyword>
<dbReference type="RefSeq" id="WP_077407568.1">
    <property type="nucleotide sequence ID" value="NZ_CP019650.1"/>
</dbReference>
<accession>A0A1Q2M8R2</accession>
<dbReference type="STRING" id="260552.Mag101_16715"/>
<dbReference type="Pfam" id="PF14258">
    <property type="entry name" value="DUF4350"/>
    <property type="match status" value="1"/>
</dbReference>
<dbReference type="EMBL" id="CP019650">
    <property type="protein sequence ID" value="AQQ69084.1"/>
    <property type="molecule type" value="Genomic_DNA"/>
</dbReference>
<feature type="region of interest" description="Disordered" evidence="1">
    <location>
        <begin position="195"/>
        <end position="214"/>
    </location>
</feature>
<reference evidence="4" key="1">
    <citation type="submission" date="2017-02" db="EMBL/GenBank/DDBJ databases">
        <title>Genome of Microbulbifer agarilyticus GP101.</title>
        <authorList>
            <person name="Jung J."/>
            <person name="Bae S.S."/>
            <person name="Baek K."/>
        </authorList>
    </citation>
    <scope>NUCLEOTIDE SEQUENCE [LARGE SCALE GENOMIC DNA]</scope>
    <source>
        <strain evidence="4">GP101</strain>
    </source>
</reference>
<evidence type="ECO:0000313" key="4">
    <source>
        <dbReference type="EMBL" id="AQQ69084.1"/>
    </source>
</evidence>
<dbReference type="OrthoDB" id="6638317at2"/>
<evidence type="ECO:0000313" key="5">
    <source>
        <dbReference type="Proteomes" id="UP000188219"/>
    </source>
</evidence>
<evidence type="ECO:0000256" key="2">
    <source>
        <dbReference type="SAM" id="Phobius"/>
    </source>
</evidence>
<dbReference type="AlphaFoldDB" id="A0A1Q2M8R2"/>
<protein>
    <recommendedName>
        <fullName evidence="3">DUF4350 domain-containing protein</fullName>
    </recommendedName>
</protein>
<name>A0A1Q2M8R2_9GAMM</name>
<evidence type="ECO:0000256" key="1">
    <source>
        <dbReference type="SAM" id="MobiDB-lite"/>
    </source>
</evidence>
<organism evidence="4 5">
    <name type="scientific">Microbulbifer agarilyticus</name>
    <dbReference type="NCBI Taxonomy" id="260552"/>
    <lineage>
        <taxon>Bacteria</taxon>
        <taxon>Pseudomonadati</taxon>
        <taxon>Pseudomonadota</taxon>
        <taxon>Gammaproteobacteria</taxon>
        <taxon>Cellvibrionales</taxon>
        <taxon>Microbulbiferaceae</taxon>
        <taxon>Microbulbifer</taxon>
    </lineage>
</organism>
<sequence>MSTRINGSRGFARAALLWTLLLVGIAAAAFLYFFEYYTKEVDLGFDAEARRNPYLAAEKFLDRIDVPHRQADNIAVLSELNDNDVLFLANSNLIYNEQRLWELLEWVEQGGQAIVVSNQLSTDGERNLLLDLLDLEVTYGDTDLYFNWQLREVFGEEAKTLQDKTVSELMRDHNRKLAEKSKNQNSDTALIEDAKEVAQDTNTEGTRNPEVDPERLINLTSDGGTSYSLYFDPELLLTHEMMAQGDEVDVQGGLLHWVTFQDLAPPSGQEVAQPSDASHYDSNLLHHQSPLAFFEYGRGKITLMADNGLWQNRRIGEFDHAFFLAHLTGQKNLVMITRPHFLGFSELIQRYWLEFFTAGGLVLLAWIANRSRRFGPREPEGASVRRSLLEHVRACGYFYWREQAARKQFEAIRSRLHDKILPNASAAPSGHQQAEFSQLLAERTGLTSNEIITTLWGAAPHSEETFTARMRSLQIIEDAL</sequence>
<gene>
    <name evidence="4" type="ORF">Mag101_16715</name>
</gene>
<keyword evidence="2" id="KW-1133">Transmembrane helix</keyword>
<feature type="transmembrane region" description="Helical" evidence="2">
    <location>
        <begin position="12"/>
        <end position="34"/>
    </location>
</feature>
<evidence type="ECO:0000259" key="3">
    <source>
        <dbReference type="Pfam" id="PF14258"/>
    </source>
</evidence>
<dbReference type="Proteomes" id="UP000188219">
    <property type="component" value="Chromosome"/>
</dbReference>